<comment type="caution">
    <text evidence="2">The sequence shown here is derived from an EMBL/GenBank/DDBJ whole genome shotgun (WGS) entry which is preliminary data.</text>
</comment>
<dbReference type="InterPro" id="IPR048555">
    <property type="entry name" value="DACNH"/>
</dbReference>
<dbReference type="Pfam" id="PF02457">
    <property type="entry name" value="DAC"/>
    <property type="match status" value="1"/>
</dbReference>
<sequence length="478" mass="54179">MKKDSVQNQCIFHVFDGLREGLSHFSPPSRVALIYAIHADDPIRIYDPQLLLHGHEPKLKELYLDSHAWRKADFDLTKMKKFEVQHEENLQLAGLISFGGRSRSIAYQMWFTEHHPDMCSTGPTERWLEHAVWLLSQDMANADAPCIGTSGYVLREYAGHAVRDYIVDKRISLIGWDTHIRVYPTLDAVLGISETFEEGVWPRGILAFVEPCAVEEIRFIARFPELERPQLKNYKHVRKLLLSVQNSIRRLVSDGKSIIGIAVGKMPRGCIIADFRSGHGFLRLNGDLICSFFDGRFHSSTRKAKLVQVEEILLEWQNESNDGNDLFKIISNIVHNAQEERYGCTIVIDLNPAPINISGQHLEHPLDLRRESQLALAKALARVDGALHIGKDLHLHGFACLLDGYAVPGEDRSRGARYNSALRFTNHHDHIMAVVVSADRPVSVIQGGVELTARCEWKPLYGYIATPPTLDTYIRRSE</sequence>
<feature type="domain" description="DAC" evidence="1">
    <location>
        <begin position="309"/>
        <end position="459"/>
    </location>
</feature>
<gene>
    <name evidence="2" type="ORF">dsmv_0337</name>
</gene>
<keyword evidence="3" id="KW-1185">Reference proteome</keyword>
<protein>
    <recommendedName>
        <fullName evidence="1">DAC domain-containing protein</fullName>
    </recommendedName>
</protein>
<evidence type="ECO:0000313" key="2">
    <source>
        <dbReference type="EMBL" id="EPR38927.1"/>
    </source>
</evidence>
<dbReference type="InterPro" id="IPR048552">
    <property type="entry name" value="DACND"/>
</dbReference>
<evidence type="ECO:0000313" key="3">
    <source>
        <dbReference type="Proteomes" id="UP000014977"/>
    </source>
</evidence>
<dbReference type="PROSITE" id="PS51794">
    <property type="entry name" value="DAC"/>
    <property type="match status" value="1"/>
</dbReference>
<accession>S7TNY3</accession>
<dbReference type="Pfam" id="PF21749">
    <property type="entry name" value="DACND"/>
    <property type="match status" value="1"/>
</dbReference>
<dbReference type="SUPFAM" id="SSF143597">
    <property type="entry name" value="YojJ-like"/>
    <property type="match status" value="1"/>
</dbReference>
<dbReference type="eggNOG" id="ENOG502Z9ZC">
    <property type="taxonomic scope" value="Bacteria"/>
</dbReference>
<reference evidence="2 3" key="1">
    <citation type="journal article" date="2013" name="Genome Announc.">
        <title>Draft genome sequences for three mercury-methylating, sulfate-reducing bacteria.</title>
        <authorList>
            <person name="Brown S.D."/>
            <person name="Hurt R.A.Jr."/>
            <person name="Gilmour C.C."/>
            <person name="Elias D.A."/>
        </authorList>
    </citation>
    <scope>NUCLEOTIDE SEQUENCE [LARGE SCALE GENOMIC DNA]</scope>
    <source>
        <strain evidence="2 3">DSM 2059</strain>
    </source>
</reference>
<dbReference type="Pfam" id="PF21750">
    <property type="entry name" value="DACNH"/>
    <property type="match status" value="1"/>
</dbReference>
<dbReference type="InterPro" id="IPR003390">
    <property type="entry name" value="DNA_integrity_scan_DisA_N"/>
</dbReference>
<dbReference type="Proteomes" id="UP000014977">
    <property type="component" value="Unassembled WGS sequence"/>
</dbReference>
<dbReference type="Gene3D" id="3.40.1700.10">
    <property type="entry name" value="DNA integrity scanning protein, DisA, N-terminal domain"/>
    <property type="match status" value="1"/>
</dbReference>
<dbReference type="RefSeq" id="WP_020876999.1">
    <property type="nucleotide sequence ID" value="NZ_ATHJ01000094.1"/>
</dbReference>
<proteinExistence type="predicted"/>
<dbReference type="EMBL" id="ATHJ01000094">
    <property type="protein sequence ID" value="EPR38927.1"/>
    <property type="molecule type" value="Genomic_DNA"/>
</dbReference>
<dbReference type="InterPro" id="IPR036888">
    <property type="entry name" value="DNA_integrity_DisA_N_sf"/>
</dbReference>
<organism evidence="2 3">
    <name type="scientific">Desulfococcus multivorans DSM 2059</name>
    <dbReference type="NCBI Taxonomy" id="1121405"/>
    <lineage>
        <taxon>Bacteria</taxon>
        <taxon>Pseudomonadati</taxon>
        <taxon>Thermodesulfobacteriota</taxon>
        <taxon>Desulfobacteria</taxon>
        <taxon>Desulfobacterales</taxon>
        <taxon>Desulfococcaceae</taxon>
        <taxon>Desulfococcus</taxon>
    </lineage>
</organism>
<name>S7TNY3_DESML</name>
<dbReference type="OrthoDB" id="859517at2"/>
<dbReference type="PATRIC" id="fig|1121405.3.peg.2726"/>
<evidence type="ECO:0000259" key="1">
    <source>
        <dbReference type="PROSITE" id="PS51794"/>
    </source>
</evidence>
<dbReference type="AlphaFoldDB" id="S7TNY3"/>